<dbReference type="EMBL" id="FPAW01000041">
    <property type="protein sequence ID" value="SFU18003.1"/>
    <property type="molecule type" value="Genomic_DNA"/>
</dbReference>
<dbReference type="Gene3D" id="3.40.50.720">
    <property type="entry name" value="NAD(P)-binding Rossmann-like Domain"/>
    <property type="match status" value="1"/>
</dbReference>
<sequence length="277" mass="28540">MQFPKVLVLGATGRIGAILRRCWPQDGPRWQSRAPQGGPGWCVLDPLGDPAALARAARGCDAVLCLAGGVPGRGRLADNAPLARAAVRAGAETGARVLLASSAAVYGAAGGVLREDAVPVPVSEYGAAKVAMERRGAALAAELGVPVTALRIGNVAGVDAILGGWRPGFRLDRFGDGRTPRRSYVGPATLARVLGDLLAVPDLPGVLNIAVPGVVEMGALLAAADLGWTPRTPDDSAIPEVRLCTETLQRFTAFTPAESTAAEMVAQWRALEAMETG</sequence>
<dbReference type="InterPro" id="IPR036291">
    <property type="entry name" value="NAD(P)-bd_dom_sf"/>
</dbReference>
<dbReference type="Proteomes" id="UP000182466">
    <property type="component" value="Unassembled WGS sequence"/>
</dbReference>
<dbReference type="RefSeq" id="WP_051372168.1">
    <property type="nucleotide sequence ID" value="NZ_FPAW01000041.1"/>
</dbReference>
<name>A0A1I7E2C5_9RHOB</name>
<dbReference type="AlphaFoldDB" id="A0A1I7E2C5"/>
<dbReference type="OrthoDB" id="7687386at2"/>
<dbReference type="InterPro" id="IPR001509">
    <property type="entry name" value="Epimerase_deHydtase"/>
</dbReference>
<feature type="domain" description="NAD-dependent epimerase/dehydratase" evidence="1">
    <location>
        <begin position="6"/>
        <end position="158"/>
    </location>
</feature>
<keyword evidence="3" id="KW-1185">Reference proteome</keyword>
<organism evidence="2 3">
    <name type="scientific">Sedimentitalea nanhaiensis</name>
    <dbReference type="NCBI Taxonomy" id="999627"/>
    <lineage>
        <taxon>Bacteria</taxon>
        <taxon>Pseudomonadati</taxon>
        <taxon>Pseudomonadota</taxon>
        <taxon>Alphaproteobacteria</taxon>
        <taxon>Rhodobacterales</taxon>
        <taxon>Paracoccaceae</taxon>
        <taxon>Sedimentitalea</taxon>
    </lineage>
</organism>
<dbReference type="Pfam" id="PF01370">
    <property type="entry name" value="Epimerase"/>
    <property type="match status" value="1"/>
</dbReference>
<protein>
    <submittedName>
        <fullName evidence="2">Nucleoside-diphosphate-sugar epimerase</fullName>
    </submittedName>
</protein>
<accession>A0A1I7E2C5</accession>
<evidence type="ECO:0000259" key="1">
    <source>
        <dbReference type="Pfam" id="PF01370"/>
    </source>
</evidence>
<evidence type="ECO:0000313" key="2">
    <source>
        <dbReference type="EMBL" id="SFU18003.1"/>
    </source>
</evidence>
<dbReference type="SUPFAM" id="SSF51735">
    <property type="entry name" value="NAD(P)-binding Rossmann-fold domains"/>
    <property type="match status" value="1"/>
</dbReference>
<reference evidence="2 3" key="1">
    <citation type="submission" date="2016-10" db="EMBL/GenBank/DDBJ databases">
        <authorList>
            <person name="de Groot N.N."/>
        </authorList>
    </citation>
    <scope>NUCLEOTIDE SEQUENCE [LARGE SCALE GENOMIC DNA]</scope>
    <source>
        <strain evidence="2 3">CGMCC 1.10959</strain>
    </source>
</reference>
<dbReference type="STRING" id="999627.SAMN05216236_14132"/>
<proteinExistence type="predicted"/>
<gene>
    <name evidence="2" type="ORF">SAMN05216236_14132</name>
</gene>
<evidence type="ECO:0000313" key="3">
    <source>
        <dbReference type="Proteomes" id="UP000182466"/>
    </source>
</evidence>